<keyword evidence="5 6" id="KW-0472">Membrane</keyword>
<evidence type="ECO:0000256" key="5">
    <source>
        <dbReference type="ARBA" id="ARBA00023136"/>
    </source>
</evidence>
<accession>E8T3B9</accession>
<feature type="transmembrane region" description="Helical" evidence="6">
    <location>
        <begin position="36"/>
        <end position="55"/>
    </location>
</feature>
<feature type="transmembrane region" description="Helical" evidence="6">
    <location>
        <begin position="7"/>
        <end position="24"/>
    </location>
</feature>
<protein>
    <recommendedName>
        <fullName evidence="9">Lysylphosphatidylglycerol synthetase/UPF0104</fullName>
    </recommendedName>
</protein>
<evidence type="ECO:0008006" key="9">
    <source>
        <dbReference type="Google" id="ProtNLM"/>
    </source>
</evidence>
<evidence type="ECO:0000313" key="8">
    <source>
        <dbReference type="Proteomes" id="UP000006362"/>
    </source>
</evidence>
<dbReference type="PANTHER" id="PTHR39087">
    <property type="entry name" value="UPF0104 MEMBRANE PROTEIN MJ1595"/>
    <property type="match status" value="1"/>
</dbReference>
<sequence>MSRKGSLAVSFVILAVFAYFLYEYDVIPRLAQMVRRLHPVYLFLSLLVYCSVYFFRAKRFALLFPQIKTLDLSAVIAVHTFFNNVMPFRSGEASFPIILKKLFGVDASVSSTALTVARLLDLFSLALLFLVSALFVAAGRWELMVIPAVALVAILLFAFLAFKLVKLLKGRFAVFATVFAFLTEFVSLRKVFYMLGLSVAIWVFKFLSFYFILRAAGVNLNYFQTVFASTFAELTTVLPVHSVGGFGTFEAGLVGGFALLGFKGSYALTVAFYFHLLLLLMSGLLAFGGWLYLSRRLR</sequence>
<proteinExistence type="predicted"/>
<dbReference type="GO" id="GO:0005886">
    <property type="term" value="C:plasma membrane"/>
    <property type="evidence" value="ECO:0007669"/>
    <property type="project" value="UniProtKB-SubCell"/>
</dbReference>
<reference evidence="7" key="1">
    <citation type="submission" date="2011-01" db="EMBL/GenBank/DDBJ databases">
        <title>Complete sequence of chromosome of Thermovibrio ammonificans HB-1.</title>
        <authorList>
            <consortium name="US DOE Joint Genome Institute"/>
            <person name="Lucas S."/>
            <person name="Copeland A."/>
            <person name="Lapidus A."/>
            <person name="Cheng J.-F."/>
            <person name="Goodwin L."/>
            <person name="Pitluck S."/>
            <person name="Davenport K."/>
            <person name="Detter J.C."/>
            <person name="Han C."/>
            <person name="Tapia R."/>
            <person name="Land M."/>
            <person name="Hauser L."/>
            <person name="Kyrpides N."/>
            <person name="Ivanova N."/>
            <person name="Ovchinnikova G."/>
            <person name="Vetriani C."/>
            <person name="Woyke T."/>
        </authorList>
    </citation>
    <scope>NUCLEOTIDE SEQUENCE [LARGE SCALE GENOMIC DNA]</scope>
    <source>
        <strain evidence="7">HB-1</strain>
    </source>
</reference>
<keyword evidence="8" id="KW-1185">Reference proteome</keyword>
<organism evidence="7 8">
    <name type="scientific">Thermovibrio ammonificans (strain DSM 15698 / JCM 12110 / HB-1)</name>
    <dbReference type="NCBI Taxonomy" id="648996"/>
    <lineage>
        <taxon>Bacteria</taxon>
        <taxon>Pseudomonadati</taxon>
        <taxon>Aquificota</taxon>
        <taxon>Aquificia</taxon>
        <taxon>Desulfurobacteriales</taxon>
        <taxon>Desulfurobacteriaceae</taxon>
        <taxon>Thermovibrio</taxon>
    </lineage>
</organism>
<dbReference type="HOGENOM" id="CLU_048072_3_2_0"/>
<dbReference type="eggNOG" id="COG0392">
    <property type="taxonomic scope" value="Bacteria"/>
</dbReference>
<feature type="transmembrane region" description="Helical" evidence="6">
    <location>
        <begin position="272"/>
        <end position="293"/>
    </location>
</feature>
<dbReference type="RefSeq" id="WP_013538037.1">
    <property type="nucleotide sequence ID" value="NC_014926.1"/>
</dbReference>
<keyword evidence="4 6" id="KW-1133">Transmembrane helix</keyword>
<evidence type="ECO:0000256" key="6">
    <source>
        <dbReference type="SAM" id="Phobius"/>
    </source>
</evidence>
<dbReference type="InterPro" id="IPR022791">
    <property type="entry name" value="L-PG_synthase/AglD"/>
</dbReference>
<dbReference type="Proteomes" id="UP000006362">
    <property type="component" value="Chromosome"/>
</dbReference>
<feature type="transmembrane region" description="Helical" evidence="6">
    <location>
        <begin position="144"/>
        <end position="165"/>
    </location>
</feature>
<gene>
    <name evidence="7" type="ordered locus">Theam_1288</name>
</gene>
<evidence type="ECO:0000313" key="7">
    <source>
        <dbReference type="EMBL" id="ADU97251.1"/>
    </source>
</evidence>
<dbReference type="OrthoDB" id="421014at2"/>
<dbReference type="KEGG" id="tam:Theam_1288"/>
<dbReference type="PANTHER" id="PTHR39087:SF2">
    <property type="entry name" value="UPF0104 MEMBRANE PROTEIN MJ1595"/>
    <property type="match status" value="1"/>
</dbReference>
<evidence type="ECO:0000256" key="1">
    <source>
        <dbReference type="ARBA" id="ARBA00004651"/>
    </source>
</evidence>
<feature type="transmembrane region" description="Helical" evidence="6">
    <location>
        <begin position="119"/>
        <end position="138"/>
    </location>
</feature>
<feature type="transmembrane region" description="Helical" evidence="6">
    <location>
        <begin position="194"/>
        <end position="213"/>
    </location>
</feature>
<dbReference type="Pfam" id="PF03706">
    <property type="entry name" value="LPG_synthase_TM"/>
    <property type="match status" value="1"/>
</dbReference>
<dbReference type="AlphaFoldDB" id="E8T3B9"/>
<feature type="transmembrane region" description="Helical" evidence="6">
    <location>
        <begin position="234"/>
        <end position="260"/>
    </location>
</feature>
<evidence type="ECO:0000256" key="2">
    <source>
        <dbReference type="ARBA" id="ARBA00022475"/>
    </source>
</evidence>
<evidence type="ECO:0000256" key="3">
    <source>
        <dbReference type="ARBA" id="ARBA00022692"/>
    </source>
</evidence>
<evidence type="ECO:0000256" key="4">
    <source>
        <dbReference type="ARBA" id="ARBA00022989"/>
    </source>
</evidence>
<dbReference type="STRING" id="648996.Theam_1288"/>
<keyword evidence="2" id="KW-1003">Cell membrane</keyword>
<comment type="subcellular location">
    <subcellularLocation>
        <location evidence="1">Cell membrane</location>
        <topology evidence="1">Multi-pass membrane protein</topology>
    </subcellularLocation>
</comment>
<name>E8T3B9_THEA1</name>
<keyword evidence="3 6" id="KW-0812">Transmembrane</keyword>
<dbReference type="EMBL" id="CP002444">
    <property type="protein sequence ID" value="ADU97251.1"/>
    <property type="molecule type" value="Genomic_DNA"/>
</dbReference>